<dbReference type="InterPro" id="IPR008391">
    <property type="entry name" value="AXE1_dom"/>
</dbReference>
<dbReference type="Proteomes" id="UP000617426">
    <property type="component" value="Unassembled WGS sequence"/>
</dbReference>
<dbReference type="AlphaFoldDB" id="A0A923E4J4"/>
<feature type="active site" description="Nucleophile" evidence="1">
    <location>
        <position position="188"/>
    </location>
</feature>
<dbReference type="Gene3D" id="3.40.50.1820">
    <property type="entry name" value="alpha/beta hydrolase"/>
    <property type="match status" value="1"/>
</dbReference>
<dbReference type="Pfam" id="PF05448">
    <property type="entry name" value="AXE1"/>
    <property type="match status" value="1"/>
</dbReference>
<evidence type="ECO:0000313" key="5">
    <source>
        <dbReference type="Proteomes" id="UP000617426"/>
    </source>
</evidence>
<dbReference type="RefSeq" id="WP_184451237.1">
    <property type="nucleotide sequence ID" value="NZ_JACHMK010000001.1"/>
</dbReference>
<proteinExistence type="predicted"/>
<feature type="active site" description="Charge relay system" evidence="1">
    <location>
        <position position="310"/>
    </location>
</feature>
<dbReference type="EC" id="3.1.1.41" evidence="4"/>
<feature type="active site" description="Charge relay system" evidence="1">
    <location>
        <position position="274"/>
    </location>
</feature>
<dbReference type="InterPro" id="IPR029058">
    <property type="entry name" value="AB_hydrolase_fold"/>
</dbReference>
<dbReference type="PANTHER" id="PTHR40111">
    <property type="entry name" value="CEPHALOSPORIN-C DEACETYLASE"/>
    <property type="match status" value="1"/>
</dbReference>
<organism evidence="4 5">
    <name type="scientific">Schaalia hyovaginalis</name>
    <dbReference type="NCBI Taxonomy" id="29316"/>
    <lineage>
        <taxon>Bacteria</taxon>
        <taxon>Bacillati</taxon>
        <taxon>Actinomycetota</taxon>
        <taxon>Actinomycetes</taxon>
        <taxon>Actinomycetales</taxon>
        <taxon>Actinomycetaceae</taxon>
        <taxon>Schaalia</taxon>
    </lineage>
</organism>
<reference evidence="4" key="1">
    <citation type="submission" date="2020-08" db="EMBL/GenBank/DDBJ databases">
        <title>Sequencing the genomes of 1000 actinobacteria strains.</title>
        <authorList>
            <person name="Klenk H.-P."/>
        </authorList>
    </citation>
    <scope>NUCLEOTIDE SEQUENCE</scope>
    <source>
        <strain evidence="4">DSM 10695</strain>
    </source>
</reference>
<evidence type="ECO:0000256" key="1">
    <source>
        <dbReference type="PIRSR" id="PIRSR639069-1"/>
    </source>
</evidence>
<dbReference type="GO" id="GO:0005976">
    <property type="term" value="P:polysaccharide metabolic process"/>
    <property type="evidence" value="ECO:0007669"/>
    <property type="project" value="TreeGrafter"/>
</dbReference>
<keyword evidence="5" id="KW-1185">Reference proteome</keyword>
<keyword evidence="4" id="KW-0378">Hydrolase</keyword>
<gene>
    <name evidence="4" type="ORF">HD592_000091</name>
</gene>
<dbReference type="InterPro" id="IPR039069">
    <property type="entry name" value="CE7"/>
</dbReference>
<dbReference type="PANTHER" id="PTHR40111:SF1">
    <property type="entry name" value="CEPHALOSPORIN-C DEACETYLASE"/>
    <property type="match status" value="1"/>
</dbReference>
<dbReference type="GO" id="GO:0047739">
    <property type="term" value="F:cephalosporin-C deacetylase activity"/>
    <property type="evidence" value="ECO:0007669"/>
    <property type="project" value="UniProtKB-EC"/>
</dbReference>
<comment type="caution">
    <text evidence="4">The sequence shown here is derived from an EMBL/GenBank/DDBJ whole genome shotgun (WGS) entry which is preliminary data.</text>
</comment>
<evidence type="ECO:0000313" key="4">
    <source>
        <dbReference type="EMBL" id="MBB6333526.1"/>
    </source>
</evidence>
<sequence length="333" mass="36460">MSTRYDMELPDLQAYRPELAEPADFDEFWRTTLEENPFDPSLVRVEEVGTPLETLRVLDLVFPGFGSDPIRAWLTLPASAEGPLPAVIQYQGYGGGRGLPVDHLDWASAGFAHFFMDSRGQGGTWGNGGATPDPRASGYGDQGFMTRGIEDPRDHYYRRIYVDAHHAVEAAASLAQVDSSRILVTGGSQGGALAIAAASLNHRVVGAMPDVPFMNHFRRSVAQTEGTPYDEIVRYLAVFRDRVDRVFETLSYFDGVLLGRRALAPALFSTALLDSVCPPSSVFAARNWWGAAAEGEAPRADIEVYSFNNHEGGGAYQWLKQVEWARGLLGDGE</sequence>
<protein>
    <submittedName>
        <fullName evidence="4">Cephalosporin-C deacetylase</fullName>
        <ecNumber evidence="4">3.1.1.41</ecNumber>
    </submittedName>
</protein>
<dbReference type="EMBL" id="JACHMK010000001">
    <property type="protein sequence ID" value="MBB6333526.1"/>
    <property type="molecule type" value="Genomic_DNA"/>
</dbReference>
<dbReference type="SUPFAM" id="SSF53474">
    <property type="entry name" value="alpha/beta-Hydrolases"/>
    <property type="match status" value="1"/>
</dbReference>
<evidence type="ECO:0000256" key="2">
    <source>
        <dbReference type="PIRSR" id="PIRSR639069-2"/>
    </source>
</evidence>
<evidence type="ECO:0000259" key="3">
    <source>
        <dbReference type="Pfam" id="PF05448"/>
    </source>
</evidence>
<name>A0A923E4J4_9ACTO</name>
<feature type="domain" description="Acetyl xylan esterase" evidence="3">
    <location>
        <begin position="5"/>
        <end position="326"/>
    </location>
</feature>
<feature type="binding site" evidence="2">
    <location>
        <position position="93"/>
    </location>
    <ligand>
        <name>substrate</name>
    </ligand>
</feature>
<accession>A0A923E4J4</accession>